<protein>
    <recommendedName>
        <fullName evidence="3">pantoate--beta-alanine ligase (AMP-forming)</fullName>
        <ecNumber evidence="3">6.3.2.1</ecNumber>
    </recommendedName>
</protein>
<dbReference type="AlphaFoldDB" id="X1TCJ1"/>
<gene>
    <name evidence="10" type="ORF">S12H4_11664</name>
</gene>
<evidence type="ECO:0000313" key="10">
    <source>
        <dbReference type="EMBL" id="GAI77764.1"/>
    </source>
</evidence>
<comment type="similarity">
    <text evidence="2">Belongs to the pantothenate synthetase family.</text>
</comment>
<feature type="coiled-coil region" evidence="9">
    <location>
        <begin position="65"/>
        <end position="92"/>
    </location>
</feature>
<feature type="non-terminal residue" evidence="10">
    <location>
        <position position="1"/>
    </location>
</feature>
<dbReference type="EMBL" id="BARW01005305">
    <property type="protein sequence ID" value="GAI77764.1"/>
    <property type="molecule type" value="Genomic_DNA"/>
</dbReference>
<keyword evidence="9" id="KW-0175">Coiled coil</keyword>
<dbReference type="Gene3D" id="3.30.1300.10">
    <property type="entry name" value="Pantoate-beta-alanine ligase, C-terminal domain"/>
    <property type="match status" value="1"/>
</dbReference>
<comment type="catalytic activity">
    <reaction evidence="8">
        <text>(R)-pantoate + beta-alanine + ATP = (R)-pantothenate + AMP + diphosphate + H(+)</text>
        <dbReference type="Rhea" id="RHEA:10912"/>
        <dbReference type="ChEBI" id="CHEBI:15378"/>
        <dbReference type="ChEBI" id="CHEBI:15980"/>
        <dbReference type="ChEBI" id="CHEBI:29032"/>
        <dbReference type="ChEBI" id="CHEBI:30616"/>
        <dbReference type="ChEBI" id="CHEBI:33019"/>
        <dbReference type="ChEBI" id="CHEBI:57966"/>
        <dbReference type="ChEBI" id="CHEBI:456215"/>
        <dbReference type="EC" id="6.3.2.1"/>
    </reaction>
</comment>
<dbReference type="PANTHER" id="PTHR21299:SF1">
    <property type="entry name" value="PANTOATE--BETA-ALANINE LIGASE"/>
    <property type="match status" value="1"/>
</dbReference>
<dbReference type="GO" id="GO:0004592">
    <property type="term" value="F:pantoate-beta-alanine ligase activity"/>
    <property type="evidence" value="ECO:0007669"/>
    <property type="project" value="UniProtKB-EC"/>
</dbReference>
<dbReference type="FunFam" id="3.30.1300.10:FF:000001">
    <property type="entry name" value="Pantothenate synthetase"/>
    <property type="match status" value="1"/>
</dbReference>
<dbReference type="UniPathway" id="UPA00028">
    <property type="reaction ID" value="UER00005"/>
</dbReference>
<evidence type="ECO:0000256" key="4">
    <source>
        <dbReference type="ARBA" id="ARBA00022598"/>
    </source>
</evidence>
<keyword evidence="5" id="KW-0566">Pantothenate biosynthesis</keyword>
<name>X1TCJ1_9ZZZZ</name>
<dbReference type="GO" id="GO:0015940">
    <property type="term" value="P:pantothenate biosynthetic process"/>
    <property type="evidence" value="ECO:0007669"/>
    <property type="project" value="UniProtKB-UniPathway"/>
</dbReference>
<comment type="caution">
    <text evidence="10">The sequence shown here is derived from an EMBL/GenBank/DDBJ whole genome shotgun (WGS) entry which is preliminary data.</text>
</comment>
<dbReference type="EC" id="6.3.2.1" evidence="3"/>
<keyword evidence="6" id="KW-0547">Nucleotide-binding</keyword>
<evidence type="ECO:0000256" key="6">
    <source>
        <dbReference type="ARBA" id="ARBA00022741"/>
    </source>
</evidence>
<evidence type="ECO:0000256" key="5">
    <source>
        <dbReference type="ARBA" id="ARBA00022655"/>
    </source>
</evidence>
<keyword evidence="4" id="KW-0436">Ligase</keyword>
<evidence type="ECO:0000256" key="7">
    <source>
        <dbReference type="ARBA" id="ARBA00022840"/>
    </source>
</evidence>
<proteinExistence type="inferred from homology"/>
<evidence type="ECO:0000256" key="8">
    <source>
        <dbReference type="ARBA" id="ARBA00048258"/>
    </source>
</evidence>
<dbReference type="Gene3D" id="3.40.50.620">
    <property type="entry name" value="HUPs"/>
    <property type="match status" value="1"/>
</dbReference>
<reference evidence="10" key="1">
    <citation type="journal article" date="2014" name="Front. Microbiol.">
        <title>High frequency of phylogenetically diverse reductive dehalogenase-homologous genes in deep subseafloor sedimentary metagenomes.</title>
        <authorList>
            <person name="Kawai M."/>
            <person name="Futagami T."/>
            <person name="Toyoda A."/>
            <person name="Takaki Y."/>
            <person name="Nishi S."/>
            <person name="Hori S."/>
            <person name="Arai W."/>
            <person name="Tsubouchi T."/>
            <person name="Morono Y."/>
            <person name="Uchiyama I."/>
            <person name="Ito T."/>
            <person name="Fujiyama A."/>
            <person name="Inagaki F."/>
            <person name="Takami H."/>
        </authorList>
    </citation>
    <scope>NUCLEOTIDE SEQUENCE</scope>
    <source>
        <strain evidence="10">Expedition CK06-06</strain>
    </source>
</reference>
<dbReference type="SUPFAM" id="SSF52374">
    <property type="entry name" value="Nucleotidylyl transferase"/>
    <property type="match status" value="1"/>
</dbReference>
<dbReference type="PANTHER" id="PTHR21299">
    <property type="entry name" value="CYTIDYLATE KINASE/PANTOATE-BETA-ALANINE LIGASE"/>
    <property type="match status" value="1"/>
</dbReference>
<dbReference type="InterPro" id="IPR003721">
    <property type="entry name" value="Pantoate_ligase"/>
</dbReference>
<organism evidence="10">
    <name type="scientific">marine sediment metagenome</name>
    <dbReference type="NCBI Taxonomy" id="412755"/>
    <lineage>
        <taxon>unclassified sequences</taxon>
        <taxon>metagenomes</taxon>
        <taxon>ecological metagenomes</taxon>
    </lineage>
</organism>
<dbReference type="InterPro" id="IPR014729">
    <property type="entry name" value="Rossmann-like_a/b/a_fold"/>
</dbReference>
<comment type="pathway">
    <text evidence="1">Cofactor biosynthesis; (R)-pantothenate biosynthesis; (R)-pantothenate from (R)-pantoate and beta-alanine: step 1/1.</text>
</comment>
<evidence type="ECO:0000256" key="9">
    <source>
        <dbReference type="SAM" id="Coils"/>
    </source>
</evidence>
<dbReference type="Pfam" id="PF02569">
    <property type="entry name" value="Pantoate_ligase"/>
    <property type="match status" value="1"/>
</dbReference>
<dbReference type="GO" id="GO:0005524">
    <property type="term" value="F:ATP binding"/>
    <property type="evidence" value="ECO:0007669"/>
    <property type="project" value="UniProtKB-KW"/>
</dbReference>
<evidence type="ECO:0000256" key="3">
    <source>
        <dbReference type="ARBA" id="ARBA00012219"/>
    </source>
</evidence>
<accession>X1TCJ1</accession>
<sequence length="139" mass="15507">TKAYFGQKDAQQLVVIKKMVADLNMNLEIIAVPTLREPDGLAMSSRNTYLNPEQRQAAVVLYQALSLAQKLYEQGERDAERLRREITALIQKQPLAEVDYVSVADAETLDELDRVNPPALVSLAVKIGSTRLIDNVVLE</sequence>
<dbReference type="InterPro" id="IPR042176">
    <property type="entry name" value="Pantoate_ligase_C"/>
</dbReference>
<evidence type="ECO:0000256" key="2">
    <source>
        <dbReference type="ARBA" id="ARBA00009256"/>
    </source>
</evidence>
<evidence type="ECO:0000256" key="1">
    <source>
        <dbReference type="ARBA" id="ARBA00004990"/>
    </source>
</evidence>
<keyword evidence="7" id="KW-0067">ATP-binding</keyword>